<sequence>MLLVKGTDFRFSVKSLRRLGAMRWLNDEVILACLYLADKLAFVRVGFSIPIHRQTRAHSAIPRPFERAAKQIAEWHCQTEARDGLVCFFPLFQHDNHFNLLEINEREGSVYHYDSMSKGENVDIKVRVSILFRSKS</sequence>
<proteinExistence type="predicted"/>
<organism evidence="1 2">
    <name type="scientific">Neonectria punicea</name>
    <dbReference type="NCBI Taxonomy" id="979145"/>
    <lineage>
        <taxon>Eukaryota</taxon>
        <taxon>Fungi</taxon>
        <taxon>Dikarya</taxon>
        <taxon>Ascomycota</taxon>
        <taxon>Pezizomycotina</taxon>
        <taxon>Sordariomycetes</taxon>
        <taxon>Hypocreomycetidae</taxon>
        <taxon>Hypocreales</taxon>
        <taxon>Nectriaceae</taxon>
        <taxon>Neonectria</taxon>
    </lineage>
</organism>
<dbReference type="EMBL" id="JAZAVJ010000232">
    <property type="protein sequence ID" value="KAK7403727.1"/>
    <property type="molecule type" value="Genomic_DNA"/>
</dbReference>
<dbReference type="Proteomes" id="UP001498476">
    <property type="component" value="Unassembled WGS sequence"/>
</dbReference>
<protein>
    <recommendedName>
        <fullName evidence="3">Ubiquitin-like protease family profile domain-containing protein</fullName>
    </recommendedName>
</protein>
<accession>A0ABR1GPN3</accession>
<dbReference type="Gene3D" id="3.40.395.10">
    <property type="entry name" value="Adenoviral Proteinase, Chain A"/>
    <property type="match status" value="1"/>
</dbReference>
<name>A0ABR1GPN3_9HYPO</name>
<reference evidence="1 2" key="1">
    <citation type="journal article" date="2025" name="Microbiol. Resour. Announc.">
        <title>Draft genome sequences for Neonectria magnoliae and Neonectria punicea, canker pathogens of Liriodendron tulipifera and Acer saccharum in West Virginia.</title>
        <authorList>
            <person name="Petronek H.M."/>
            <person name="Kasson M.T."/>
            <person name="Metheny A.M."/>
            <person name="Stauder C.M."/>
            <person name="Lovett B."/>
            <person name="Lynch S.C."/>
            <person name="Garnas J.R."/>
            <person name="Kasson L.R."/>
            <person name="Stajich J.E."/>
        </authorList>
    </citation>
    <scope>NUCLEOTIDE SEQUENCE [LARGE SCALE GENOMIC DNA]</scope>
    <source>
        <strain evidence="1 2">NRRL 64653</strain>
    </source>
</reference>
<dbReference type="SUPFAM" id="SSF54001">
    <property type="entry name" value="Cysteine proteinases"/>
    <property type="match status" value="1"/>
</dbReference>
<comment type="caution">
    <text evidence="1">The sequence shown here is derived from an EMBL/GenBank/DDBJ whole genome shotgun (WGS) entry which is preliminary data.</text>
</comment>
<gene>
    <name evidence="1" type="ORF">QQX98_010499</name>
</gene>
<evidence type="ECO:0000313" key="1">
    <source>
        <dbReference type="EMBL" id="KAK7403727.1"/>
    </source>
</evidence>
<evidence type="ECO:0000313" key="2">
    <source>
        <dbReference type="Proteomes" id="UP001498476"/>
    </source>
</evidence>
<keyword evidence="2" id="KW-1185">Reference proteome</keyword>
<evidence type="ECO:0008006" key="3">
    <source>
        <dbReference type="Google" id="ProtNLM"/>
    </source>
</evidence>
<dbReference type="InterPro" id="IPR038765">
    <property type="entry name" value="Papain-like_cys_pep_sf"/>
</dbReference>